<feature type="compositionally biased region" description="Basic and acidic residues" evidence="1">
    <location>
        <begin position="537"/>
        <end position="550"/>
    </location>
</feature>
<evidence type="ECO:0000313" key="4">
    <source>
        <dbReference type="Proteomes" id="UP001152888"/>
    </source>
</evidence>
<dbReference type="PANTHER" id="PTHR19303">
    <property type="entry name" value="TRANSPOSON"/>
    <property type="match status" value="1"/>
</dbReference>
<gene>
    <name evidence="3" type="ORF">ACAOBT_LOCUS22566</name>
</gene>
<dbReference type="EMBL" id="CAKOFQ010007225">
    <property type="protein sequence ID" value="CAH1995380.1"/>
    <property type="molecule type" value="Genomic_DNA"/>
</dbReference>
<dbReference type="GO" id="GO:0003677">
    <property type="term" value="F:DNA binding"/>
    <property type="evidence" value="ECO:0007669"/>
    <property type="project" value="TreeGrafter"/>
</dbReference>
<dbReference type="InterPro" id="IPR050863">
    <property type="entry name" value="CenT-Element_Derived"/>
</dbReference>
<dbReference type="PANTHER" id="PTHR19303:SF74">
    <property type="entry name" value="POGO TRANSPOSABLE ELEMENT WITH KRAB DOMAIN"/>
    <property type="match status" value="1"/>
</dbReference>
<dbReference type="Gene3D" id="3.30.420.10">
    <property type="entry name" value="Ribonuclease H-like superfamily/Ribonuclease H"/>
    <property type="match status" value="1"/>
</dbReference>
<accession>A0A9P0PQV0</accession>
<evidence type="ECO:0000259" key="2">
    <source>
        <dbReference type="Pfam" id="PF03184"/>
    </source>
</evidence>
<feature type="region of interest" description="Disordered" evidence="1">
    <location>
        <begin position="518"/>
        <end position="567"/>
    </location>
</feature>
<feature type="compositionally biased region" description="Polar residues" evidence="1">
    <location>
        <begin position="525"/>
        <end position="535"/>
    </location>
</feature>
<dbReference type="InterPro" id="IPR036388">
    <property type="entry name" value="WH-like_DNA-bd_sf"/>
</dbReference>
<dbReference type="Pfam" id="PF03184">
    <property type="entry name" value="DDE_1"/>
    <property type="match status" value="1"/>
</dbReference>
<comment type="caution">
    <text evidence="3">The sequence shown here is derived from an EMBL/GenBank/DDBJ whole genome shotgun (WGS) entry which is preliminary data.</text>
</comment>
<dbReference type="GO" id="GO:0005634">
    <property type="term" value="C:nucleus"/>
    <property type="evidence" value="ECO:0007669"/>
    <property type="project" value="TreeGrafter"/>
</dbReference>
<name>A0A9P0PQV0_ACAOB</name>
<protein>
    <recommendedName>
        <fullName evidence="2">DDE-1 domain-containing protein</fullName>
    </recommendedName>
</protein>
<evidence type="ECO:0000313" key="3">
    <source>
        <dbReference type="EMBL" id="CAH1995380.1"/>
    </source>
</evidence>
<dbReference type="Proteomes" id="UP001152888">
    <property type="component" value="Unassembled WGS sequence"/>
</dbReference>
<proteinExistence type="predicted"/>
<dbReference type="InterPro" id="IPR004875">
    <property type="entry name" value="DDE_SF_endonuclease_dom"/>
</dbReference>
<dbReference type="CDD" id="cd15517">
    <property type="entry name" value="PHD_TCF19_like"/>
    <property type="match status" value="1"/>
</dbReference>
<dbReference type="OrthoDB" id="4327074at2759"/>
<organism evidence="3 4">
    <name type="scientific">Acanthoscelides obtectus</name>
    <name type="common">Bean weevil</name>
    <name type="synonym">Bruchus obtectus</name>
    <dbReference type="NCBI Taxonomy" id="200917"/>
    <lineage>
        <taxon>Eukaryota</taxon>
        <taxon>Metazoa</taxon>
        <taxon>Ecdysozoa</taxon>
        <taxon>Arthropoda</taxon>
        <taxon>Hexapoda</taxon>
        <taxon>Insecta</taxon>
        <taxon>Pterygota</taxon>
        <taxon>Neoptera</taxon>
        <taxon>Endopterygota</taxon>
        <taxon>Coleoptera</taxon>
        <taxon>Polyphaga</taxon>
        <taxon>Cucujiformia</taxon>
        <taxon>Chrysomeloidea</taxon>
        <taxon>Chrysomelidae</taxon>
        <taxon>Bruchinae</taxon>
        <taxon>Bruchini</taxon>
        <taxon>Acanthoscelides</taxon>
    </lineage>
</organism>
<dbReference type="AlphaFoldDB" id="A0A9P0PQV0"/>
<dbReference type="InterPro" id="IPR036397">
    <property type="entry name" value="RNaseH_sf"/>
</dbReference>
<sequence>MSASHPLQLCVPQGSMLGPLDFLLFINDLPKCTPSAHVTMIADDTTVSLSATDEIHSKVVAAMDQCSAWCQRNRCLMNDTIVNFYHLYADPTRQHTAQYLRVIAVSYPLSSMLISMPNQRKRSSKRSLCPQYVLEEARRRIENGESKRKVASSYGMKESTLRYRLKRKEAATKLGRYDATLSPEIEQEFCNYLEDLDNMFQGMTPKNLRIAAYEFVVKNNIPHRFNAEKKMAGKHWLRGFLSRHPDLSLRRPTSTSIARAMGFNKPQCERFYKNLAELMDKYKFPPTSIYNMDETGLSTVPNNPPRVISKKGKRAVNKISSAERGTNVTVVNAMSASGHFIAPAFIFGRKRMKAELLDGAPPASIGMVSDTSYINSELFLNWLGHFKDHTRPTKEHPILLVLDNHVSHCTIGAVDFYRANNIIALTIPPHSSHKMQPLDKGFHSALKTYFASECEKWMRNHPGRAITAFQMTSLFTPAFNKAATVGCAAECFKVSGIYPYNPDIFTDADFLPSAVTEREMDDNQCSESQQENPQEATPHEQREPVMDNEPRASVFNEEPKKPSSPRNAFTAIENVSLVIEAPAEPVVSSESAQKKNFDGPPAEKNGGIFQVPAQVPSCSNESAAIKVKLQDICPIPKSGIRKTANKRKHKKSEILSGSSYKEQLLVENQLKKTPEKKMKKVCRKPSKYPKKKKWACGGCNEEYKEPITEDWIGCSVCSKWWHEKCTAYVGIGMFKCDLCA</sequence>
<feature type="domain" description="DDE-1" evidence="2">
    <location>
        <begin position="368"/>
        <end position="463"/>
    </location>
</feature>
<reference evidence="3" key="1">
    <citation type="submission" date="2022-03" db="EMBL/GenBank/DDBJ databases">
        <authorList>
            <person name="Sayadi A."/>
        </authorList>
    </citation>
    <scope>NUCLEOTIDE SEQUENCE</scope>
</reference>
<evidence type="ECO:0000256" key="1">
    <source>
        <dbReference type="SAM" id="MobiDB-lite"/>
    </source>
</evidence>
<dbReference type="Gene3D" id="1.10.10.10">
    <property type="entry name" value="Winged helix-like DNA-binding domain superfamily/Winged helix DNA-binding domain"/>
    <property type="match status" value="1"/>
</dbReference>
<keyword evidence="4" id="KW-1185">Reference proteome</keyword>